<evidence type="ECO:0000313" key="2">
    <source>
        <dbReference type="Proteomes" id="UP000256405"/>
    </source>
</evidence>
<organism evidence="1 2">
    <name type="scientific">Algoriphagus antarcticus</name>
    <dbReference type="NCBI Taxonomy" id="238540"/>
    <lineage>
        <taxon>Bacteria</taxon>
        <taxon>Pseudomonadati</taxon>
        <taxon>Bacteroidota</taxon>
        <taxon>Cytophagia</taxon>
        <taxon>Cytophagales</taxon>
        <taxon>Cyclobacteriaceae</taxon>
        <taxon>Algoriphagus</taxon>
    </lineage>
</organism>
<comment type="caution">
    <text evidence="1">The sequence shown here is derived from an EMBL/GenBank/DDBJ whole genome shotgun (WGS) entry which is preliminary data.</text>
</comment>
<dbReference type="Proteomes" id="UP000256405">
    <property type="component" value="Unassembled WGS sequence"/>
</dbReference>
<accession>A0A3E0DSF0</accession>
<dbReference type="AlphaFoldDB" id="A0A3E0DSF0"/>
<protein>
    <submittedName>
        <fullName evidence="1">Uncharacterized protein</fullName>
    </submittedName>
</protein>
<reference evidence="1 2" key="1">
    <citation type="submission" date="2018-08" db="EMBL/GenBank/DDBJ databases">
        <title>Genomic Encyclopedia of Archaeal and Bacterial Type Strains, Phase II (KMG-II): from individual species to whole genera.</title>
        <authorList>
            <person name="Goeker M."/>
        </authorList>
    </citation>
    <scope>NUCLEOTIDE SEQUENCE [LARGE SCALE GENOMIC DNA]</scope>
    <source>
        <strain evidence="1 2">DSM 15986</strain>
    </source>
</reference>
<name>A0A3E0DSF0_9BACT</name>
<gene>
    <name evidence="1" type="ORF">C8N25_113116</name>
</gene>
<proteinExistence type="predicted"/>
<evidence type="ECO:0000313" key="1">
    <source>
        <dbReference type="EMBL" id="REG85426.1"/>
    </source>
</evidence>
<keyword evidence="2" id="KW-1185">Reference proteome</keyword>
<dbReference type="EMBL" id="QUNF01000013">
    <property type="protein sequence ID" value="REG85426.1"/>
    <property type="molecule type" value="Genomic_DNA"/>
</dbReference>
<sequence>MKSSMTQAIYKAMIINTARFSRIKFGTGYLTIDKQKTDR</sequence>